<dbReference type="VEuPathDB" id="FungiDB:PYU1_G000865"/>
<dbReference type="InParanoid" id="K3W7C4"/>
<dbReference type="EMBL" id="GL376620">
    <property type="status" value="NOT_ANNOTATED_CDS"/>
    <property type="molecule type" value="Genomic_DNA"/>
</dbReference>
<dbReference type="EnsemblProtists" id="PYU1_T000865">
    <property type="protein sequence ID" value="PYU1_T000865"/>
    <property type="gene ID" value="PYU1_G000865"/>
</dbReference>
<feature type="compositionally biased region" description="Basic and acidic residues" evidence="1">
    <location>
        <begin position="1"/>
        <end position="20"/>
    </location>
</feature>
<dbReference type="Proteomes" id="UP000019132">
    <property type="component" value="Unassembled WGS sequence"/>
</dbReference>
<evidence type="ECO:0000256" key="1">
    <source>
        <dbReference type="SAM" id="MobiDB-lite"/>
    </source>
</evidence>
<name>K3W7C4_GLOUD</name>
<sequence>RQNDDESLHDNRVAEVETPTKDGVVSNSSREKAEADIEVEDNAVAADLGQLRVFQVGDLVEVESRTWPGINKPGGSGRIVNVHREANANGEEKIFYDVRYVLGGFERRIESEYVELSRILQLQRAQAR</sequence>
<reference evidence="3" key="1">
    <citation type="journal article" date="2010" name="Genome Biol.">
        <title>Genome sequence of the necrotrophic plant pathogen Pythium ultimum reveals original pathogenicity mechanisms and effector repertoire.</title>
        <authorList>
            <person name="Levesque C.A."/>
            <person name="Brouwer H."/>
            <person name="Cano L."/>
            <person name="Hamilton J.P."/>
            <person name="Holt C."/>
            <person name="Huitema E."/>
            <person name="Raffaele S."/>
            <person name="Robideau G.P."/>
            <person name="Thines M."/>
            <person name="Win J."/>
            <person name="Zerillo M.M."/>
            <person name="Beakes G.W."/>
            <person name="Boore J.L."/>
            <person name="Busam D."/>
            <person name="Dumas B."/>
            <person name="Ferriera S."/>
            <person name="Fuerstenberg S.I."/>
            <person name="Gachon C.M."/>
            <person name="Gaulin E."/>
            <person name="Govers F."/>
            <person name="Grenville-Briggs L."/>
            <person name="Horner N."/>
            <person name="Hostetler J."/>
            <person name="Jiang R.H."/>
            <person name="Johnson J."/>
            <person name="Krajaejun T."/>
            <person name="Lin H."/>
            <person name="Meijer H.J."/>
            <person name="Moore B."/>
            <person name="Morris P."/>
            <person name="Phuntmart V."/>
            <person name="Puiu D."/>
            <person name="Shetty J."/>
            <person name="Stajich J.E."/>
            <person name="Tripathy S."/>
            <person name="Wawra S."/>
            <person name="van West P."/>
            <person name="Whitty B.R."/>
            <person name="Coutinho P.M."/>
            <person name="Henrissat B."/>
            <person name="Martin F."/>
            <person name="Thomas P.D."/>
            <person name="Tyler B.M."/>
            <person name="De Vries R.P."/>
            <person name="Kamoun S."/>
            <person name="Yandell M."/>
            <person name="Tisserat N."/>
            <person name="Buell C.R."/>
        </authorList>
    </citation>
    <scope>NUCLEOTIDE SEQUENCE</scope>
    <source>
        <strain evidence="3">DAOM:BR144</strain>
    </source>
</reference>
<protein>
    <submittedName>
        <fullName evidence="2">Uncharacterized protein</fullName>
    </submittedName>
</protein>
<feature type="region of interest" description="Disordered" evidence="1">
    <location>
        <begin position="1"/>
        <end position="36"/>
    </location>
</feature>
<reference evidence="3" key="2">
    <citation type="submission" date="2010-04" db="EMBL/GenBank/DDBJ databases">
        <authorList>
            <person name="Buell R."/>
            <person name="Hamilton J."/>
            <person name="Hostetler J."/>
        </authorList>
    </citation>
    <scope>NUCLEOTIDE SEQUENCE [LARGE SCALE GENOMIC DNA]</scope>
    <source>
        <strain evidence="3">DAOM:BR144</strain>
    </source>
</reference>
<proteinExistence type="predicted"/>
<organism evidence="2 3">
    <name type="scientific">Globisporangium ultimum (strain ATCC 200006 / CBS 805.95 / DAOM BR144)</name>
    <name type="common">Pythium ultimum</name>
    <dbReference type="NCBI Taxonomy" id="431595"/>
    <lineage>
        <taxon>Eukaryota</taxon>
        <taxon>Sar</taxon>
        <taxon>Stramenopiles</taxon>
        <taxon>Oomycota</taxon>
        <taxon>Peronosporomycetes</taxon>
        <taxon>Pythiales</taxon>
        <taxon>Pythiaceae</taxon>
        <taxon>Globisporangium</taxon>
    </lineage>
</organism>
<dbReference type="AlphaFoldDB" id="K3W7C4"/>
<keyword evidence="3" id="KW-1185">Reference proteome</keyword>
<evidence type="ECO:0000313" key="2">
    <source>
        <dbReference type="EnsemblProtists" id="PYU1_T000865"/>
    </source>
</evidence>
<evidence type="ECO:0000313" key="3">
    <source>
        <dbReference type="Proteomes" id="UP000019132"/>
    </source>
</evidence>
<accession>K3W7C4</accession>
<dbReference type="HOGENOM" id="CLU_1965417_0_0_1"/>
<dbReference type="eggNOG" id="ENOG502RSGS">
    <property type="taxonomic scope" value="Eukaryota"/>
</dbReference>
<reference evidence="2" key="3">
    <citation type="submission" date="2015-02" db="UniProtKB">
        <authorList>
            <consortium name="EnsemblProtists"/>
        </authorList>
    </citation>
    <scope>IDENTIFICATION</scope>
    <source>
        <strain evidence="2">DAOM BR144</strain>
    </source>
</reference>